<dbReference type="InterPro" id="IPR016181">
    <property type="entry name" value="Acyl_CoA_acyltransferase"/>
</dbReference>
<sequence>MSFFIGTDFDINITIFFRVSVFTGSLIYFFAEYVLHFISVLLKLYFSFTISYSMSDTLILRPAGIADTDRIWTILQQAIELRKQDGSRQWQDGYPNADTIRQDIESGYGHVLLQDNIIIGYISVIFDGEPAYDSLEGKWLSEQEYAVVHRLAVAQDIKTKGTATFMMQQVESIAVGRKVYSIKVDTNYDNLAMLRIFEKLGYSYCGEVYFRGSARKAFEKLLPVS</sequence>
<evidence type="ECO:0000313" key="3">
    <source>
        <dbReference type="EMBL" id="SUJ03905.1"/>
    </source>
</evidence>
<feature type="transmembrane region" description="Helical" evidence="1">
    <location>
        <begin position="26"/>
        <end position="46"/>
    </location>
</feature>
<feature type="domain" description="N-acetyltransferase" evidence="2">
    <location>
        <begin position="58"/>
        <end position="225"/>
    </location>
</feature>
<dbReference type="InterPro" id="IPR000182">
    <property type="entry name" value="GNAT_dom"/>
</dbReference>
<accession>A0A380BPL7</accession>
<evidence type="ECO:0000313" key="4">
    <source>
        <dbReference type="Proteomes" id="UP000254893"/>
    </source>
</evidence>
<dbReference type="PROSITE" id="PS51186">
    <property type="entry name" value="GNAT"/>
    <property type="match status" value="1"/>
</dbReference>
<dbReference type="Pfam" id="PF00583">
    <property type="entry name" value="Acetyltransf_1"/>
    <property type="match status" value="1"/>
</dbReference>
<proteinExistence type="predicted"/>
<dbReference type="SUPFAM" id="SSF55729">
    <property type="entry name" value="Acyl-CoA N-acyltransferases (Nat)"/>
    <property type="match status" value="1"/>
</dbReference>
<keyword evidence="3" id="KW-0808">Transferase</keyword>
<dbReference type="AlphaFoldDB" id="A0A380BPL7"/>
<evidence type="ECO:0000259" key="2">
    <source>
        <dbReference type="PROSITE" id="PS51186"/>
    </source>
</evidence>
<protein>
    <submittedName>
        <fullName evidence="3">Acetyltransferase (GNAT) family</fullName>
    </submittedName>
</protein>
<keyword evidence="1" id="KW-0472">Membrane</keyword>
<keyword evidence="1" id="KW-0812">Transmembrane</keyword>
<dbReference type="Gene3D" id="3.40.630.30">
    <property type="match status" value="1"/>
</dbReference>
<dbReference type="GO" id="GO:0016747">
    <property type="term" value="F:acyltransferase activity, transferring groups other than amino-acyl groups"/>
    <property type="evidence" value="ECO:0007669"/>
    <property type="project" value="InterPro"/>
</dbReference>
<evidence type="ECO:0000256" key="1">
    <source>
        <dbReference type="SAM" id="Phobius"/>
    </source>
</evidence>
<dbReference type="Proteomes" id="UP000254893">
    <property type="component" value="Unassembled WGS sequence"/>
</dbReference>
<keyword evidence="1" id="KW-1133">Transmembrane helix</keyword>
<name>A0A380BPL7_SPHSI</name>
<organism evidence="3 4">
    <name type="scientific">Sphingobacterium spiritivorum</name>
    <name type="common">Flavobacterium spiritivorum</name>
    <dbReference type="NCBI Taxonomy" id="258"/>
    <lineage>
        <taxon>Bacteria</taxon>
        <taxon>Pseudomonadati</taxon>
        <taxon>Bacteroidota</taxon>
        <taxon>Sphingobacteriia</taxon>
        <taxon>Sphingobacteriales</taxon>
        <taxon>Sphingobacteriaceae</taxon>
        <taxon>Sphingobacterium</taxon>
    </lineage>
</organism>
<gene>
    <name evidence="3" type="ORF">NCTC11388_01329</name>
</gene>
<dbReference type="CDD" id="cd04301">
    <property type="entry name" value="NAT_SF"/>
    <property type="match status" value="1"/>
</dbReference>
<dbReference type="EMBL" id="UGYW01000002">
    <property type="protein sequence ID" value="SUJ03905.1"/>
    <property type="molecule type" value="Genomic_DNA"/>
</dbReference>
<reference evidence="3 4" key="1">
    <citation type="submission" date="2018-06" db="EMBL/GenBank/DDBJ databases">
        <authorList>
            <consortium name="Pathogen Informatics"/>
            <person name="Doyle S."/>
        </authorList>
    </citation>
    <scope>NUCLEOTIDE SEQUENCE [LARGE SCALE GENOMIC DNA]</scope>
    <source>
        <strain evidence="3 4">NCTC11388</strain>
    </source>
</reference>